<dbReference type="GO" id="GO:0005506">
    <property type="term" value="F:iron ion binding"/>
    <property type="evidence" value="ECO:0007669"/>
    <property type="project" value="InterPro"/>
</dbReference>
<evidence type="ECO:0000256" key="2">
    <source>
        <dbReference type="ARBA" id="ARBA00010617"/>
    </source>
</evidence>
<dbReference type="PANTHER" id="PTHR24305">
    <property type="entry name" value="CYTOCHROME P450"/>
    <property type="match status" value="1"/>
</dbReference>
<reference evidence="5 6" key="1">
    <citation type="submission" date="2020-07" db="EMBL/GenBank/DDBJ databases">
        <title>Sequencing the genomes of 1000 actinobacteria strains.</title>
        <authorList>
            <person name="Klenk H.-P."/>
        </authorList>
    </citation>
    <scope>NUCLEOTIDE SEQUENCE [LARGE SCALE GENOMIC DNA]</scope>
    <source>
        <strain evidence="5 6">DSM 21349</strain>
    </source>
</reference>
<dbReference type="RefSeq" id="WP_182540029.1">
    <property type="nucleotide sequence ID" value="NZ_JACGXA010000001.1"/>
</dbReference>
<comment type="similarity">
    <text evidence="2 3">Belongs to the cytochrome P450 family.</text>
</comment>
<dbReference type="CDD" id="cd00302">
    <property type="entry name" value="cytochrome_P450"/>
    <property type="match status" value="1"/>
</dbReference>
<dbReference type="InterPro" id="IPR017972">
    <property type="entry name" value="Cyt_P450_CS"/>
</dbReference>
<keyword evidence="3" id="KW-0408">Iron</keyword>
<evidence type="ECO:0000313" key="6">
    <source>
        <dbReference type="Proteomes" id="UP000580910"/>
    </source>
</evidence>
<dbReference type="PRINTS" id="PR00385">
    <property type="entry name" value="P450"/>
</dbReference>
<dbReference type="InterPro" id="IPR001128">
    <property type="entry name" value="Cyt_P450"/>
</dbReference>
<evidence type="ECO:0000256" key="1">
    <source>
        <dbReference type="ARBA" id="ARBA00001971"/>
    </source>
</evidence>
<dbReference type="AlphaFoldDB" id="A0A7W3J1E7"/>
<dbReference type="InterPro" id="IPR050121">
    <property type="entry name" value="Cytochrome_P450_monoxygenase"/>
</dbReference>
<comment type="caution">
    <text evidence="5">The sequence shown here is derived from an EMBL/GenBank/DDBJ whole genome shotgun (WGS) entry which is preliminary data.</text>
</comment>
<dbReference type="EMBL" id="JACGXA010000001">
    <property type="protein sequence ID" value="MBA8804481.1"/>
    <property type="molecule type" value="Genomic_DNA"/>
</dbReference>
<feature type="region of interest" description="Disordered" evidence="4">
    <location>
        <begin position="70"/>
        <end position="91"/>
    </location>
</feature>
<dbReference type="Gene3D" id="1.10.630.10">
    <property type="entry name" value="Cytochrome P450"/>
    <property type="match status" value="1"/>
</dbReference>
<comment type="cofactor">
    <cofactor evidence="1">
        <name>heme</name>
        <dbReference type="ChEBI" id="CHEBI:30413"/>
    </cofactor>
</comment>
<evidence type="ECO:0000256" key="3">
    <source>
        <dbReference type="RuleBase" id="RU000461"/>
    </source>
</evidence>
<keyword evidence="3" id="KW-0479">Metal-binding</keyword>
<dbReference type="PROSITE" id="PS00086">
    <property type="entry name" value="CYTOCHROME_P450"/>
    <property type="match status" value="1"/>
</dbReference>
<evidence type="ECO:0000256" key="4">
    <source>
        <dbReference type="SAM" id="MobiDB-lite"/>
    </source>
</evidence>
<accession>A0A7W3J1E7</accession>
<dbReference type="PANTHER" id="PTHR24305:SF166">
    <property type="entry name" value="CYTOCHROME P450 12A4, MITOCHONDRIAL-RELATED"/>
    <property type="match status" value="1"/>
</dbReference>
<evidence type="ECO:0000313" key="5">
    <source>
        <dbReference type="EMBL" id="MBA8804481.1"/>
    </source>
</evidence>
<dbReference type="Proteomes" id="UP000580910">
    <property type="component" value="Unassembled WGS sequence"/>
</dbReference>
<gene>
    <name evidence="5" type="ORF">FB382_002772</name>
</gene>
<keyword evidence="3" id="KW-0503">Monooxygenase</keyword>
<keyword evidence="6" id="KW-1185">Reference proteome</keyword>
<dbReference type="GO" id="GO:0016705">
    <property type="term" value="F:oxidoreductase activity, acting on paired donors, with incorporation or reduction of molecular oxygen"/>
    <property type="evidence" value="ECO:0007669"/>
    <property type="project" value="InterPro"/>
</dbReference>
<dbReference type="GO" id="GO:0004497">
    <property type="term" value="F:monooxygenase activity"/>
    <property type="evidence" value="ECO:0007669"/>
    <property type="project" value="UniProtKB-KW"/>
</dbReference>
<organism evidence="5 6">
    <name type="scientific">Nocardioides ginsengisegetis</name>
    <dbReference type="NCBI Taxonomy" id="661491"/>
    <lineage>
        <taxon>Bacteria</taxon>
        <taxon>Bacillati</taxon>
        <taxon>Actinomycetota</taxon>
        <taxon>Actinomycetes</taxon>
        <taxon>Propionibacteriales</taxon>
        <taxon>Nocardioidaceae</taxon>
        <taxon>Nocardioides</taxon>
    </lineage>
</organism>
<evidence type="ECO:0008006" key="7">
    <source>
        <dbReference type="Google" id="ProtNLM"/>
    </source>
</evidence>
<keyword evidence="3" id="KW-0349">Heme</keyword>
<dbReference type="SUPFAM" id="SSF48264">
    <property type="entry name" value="Cytochrome P450"/>
    <property type="match status" value="1"/>
</dbReference>
<dbReference type="InterPro" id="IPR036396">
    <property type="entry name" value="Cyt_P450_sf"/>
</dbReference>
<dbReference type="Pfam" id="PF00067">
    <property type="entry name" value="p450"/>
    <property type="match status" value="1"/>
</dbReference>
<proteinExistence type="inferred from homology"/>
<keyword evidence="3" id="KW-0560">Oxidoreductase</keyword>
<sequence length="383" mass="40075">MGPDALMSLATPDDGTGDPDGILGAVASAVGSPTPVWLNPRGPVLVPTLADARAVLKDVRRFPIPFDASRRPLAGMGADQPEGRPDKHTPALTSDAVAVGRGVFVAELAAVWPDAPLGLDEITVHPLDLLRTPVSRSTTAALVPAAGQATRDHIAMLTLTWVDALAPVISAARPPRRWSVDRRREQRALRDLRAALAEVGVSASSAMATALAAGVQVPIAAGAWVLQQLAAHPDVAAAAGADPRLRTAIVWETLRLYPPTWLLPRISVDESVIGGVTLPAYTPLVVSPRALGQLGEVAPGPESGFKPLTDFDPTRWCDDTARPGAWLPFGAGPHACPGRNLALAQLVHLVERGVEQRLRASGPVRIDASRGLRPSPARVVLGG</sequence>
<name>A0A7W3J1E7_9ACTN</name>
<dbReference type="GO" id="GO:0020037">
    <property type="term" value="F:heme binding"/>
    <property type="evidence" value="ECO:0007669"/>
    <property type="project" value="InterPro"/>
</dbReference>
<protein>
    <recommendedName>
        <fullName evidence="7">Cytochrome P450</fullName>
    </recommendedName>
</protein>